<evidence type="ECO:0000256" key="9">
    <source>
        <dbReference type="ARBA" id="ARBA00031306"/>
    </source>
</evidence>
<reference evidence="11 12" key="1">
    <citation type="submission" date="2016-10" db="EMBL/GenBank/DDBJ databases">
        <authorList>
            <person name="de Groot N.N."/>
        </authorList>
    </citation>
    <scope>NUCLEOTIDE SEQUENCE [LARGE SCALE GENOMIC DNA]</scope>
    <source>
        <strain evidence="11 12">CGMCC 4.6945</strain>
    </source>
</reference>
<evidence type="ECO:0000256" key="8">
    <source>
        <dbReference type="ARBA" id="ARBA00022842"/>
    </source>
</evidence>
<gene>
    <name evidence="11" type="ORF">SAMN05421867_103244</name>
</gene>
<evidence type="ECO:0000313" key="12">
    <source>
        <dbReference type="Proteomes" id="UP000199012"/>
    </source>
</evidence>
<keyword evidence="8" id="KW-0460">Magnesium</keyword>
<dbReference type="Gene3D" id="3.10.520.10">
    <property type="entry name" value="ApbE-like domains"/>
    <property type="match status" value="2"/>
</dbReference>
<dbReference type="GO" id="GO:0046872">
    <property type="term" value="F:metal ion binding"/>
    <property type="evidence" value="ECO:0007669"/>
    <property type="project" value="UniProtKB-KW"/>
</dbReference>
<dbReference type="OrthoDB" id="9778595at2"/>
<evidence type="ECO:0000256" key="3">
    <source>
        <dbReference type="ARBA" id="ARBA00016337"/>
    </source>
</evidence>
<evidence type="ECO:0000313" key="11">
    <source>
        <dbReference type="EMBL" id="SFA92252.1"/>
    </source>
</evidence>
<dbReference type="PANTHER" id="PTHR30040:SF2">
    <property type="entry name" value="FAD:PROTEIN FMN TRANSFERASE"/>
    <property type="match status" value="1"/>
</dbReference>
<proteinExistence type="predicted"/>
<dbReference type="AlphaFoldDB" id="A0A1I0WU15"/>
<dbReference type="EC" id="2.7.1.180" evidence="2"/>
<organism evidence="11 12">
    <name type="scientific">Cellulomonas marina</name>
    <dbReference type="NCBI Taxonomy" id="988821"/>
    <lineage>
        <taxon>Bacteria</taxon>
        <taxon>Bacillati</taxon>
        <taxon>Actinomycetota</taxon>
        <taxon>Actinomycetes</taxon>
        <taxon>Micrococcales</taxon>
        <taxon>Cellulomonadaceae</taxon>
        <taxon>Cellulomonas</taxon>
    </lineage>
</organism>
<comment type="cofactor">
    <cofactor evidence="1">
        <name>Mg(2+)</name>
        <dbReference type="ChEBI" id="CHEBI:18420"/>
    </cofactor>
</comment>
<dbReference type="InterPro" id="IPR003374">
    <property type="entry name" value="ApbE-like_sf"/>
</dbReference>
<dbReference type="EMBL" id="FOKA01000003">
    <property type="protein sequence ID" value="SFA92252.1"/>
    <property type="molecule type" value="Genomic_DNA"/>
</dbReference>
<dbReference type="InterPro" id="IPR024932">
    <property type="entry name" value="ApbE"/>
</dbReference>
<evidence type="ECO:0000256" key="7">
    <source>
        <dbReference type="ARBA" id="ARBA00022827"/>
    </source>
</evidence>
<keyword evidence="12" id="KW-1185">Reference proteome</keyword>
<comment type="catalytic activity">
    <reaction evidence="10">
        <text>L-threonyl-[protein] + FAD = FMN-L-threonyl-[protein] + AMP + H(+)</text>
        <dbReference type="Rhea" id="RHEA:36847"/>
        <dbReference type="Rhea" id="RHEA-COMP:11060"/>
        <dbReference type="Rhea" id="RHEA-COMP:11061"/>
        <dbReference type="ChEBI" id="CHEBI:15378"/>
        <dbReference type="ChEBI" id="CHEBI:30013"/>
        <dbReference type="ChEBI" id="CHEBI:57692"/>
        <dbReference type="ChEBI" id="CHEBI:74257"/>
        <dbReference type="ChEBI" id="CHEBI:456215"/>
        <dbReference type="EC" id="2.7.1.180"/>
    </reaction>
</comment>
<keyword evidence="5" id="KW-0808">Transferase</keyword>
<name>A0A1I0WU15_9CELL</name>
<evidence type="ECO:0000256" key="10">
    <source>
        <dbReference type="ARBA" id="ARBA00048540"/>
    </source>
</evidence>
<keyword evidence="7" id="KW-0274">FAD</keyword>
<accession>A0A1I0WU15</accession>
<dbReference type="PANTHER" id="PTHR30040">
    <property type="entry name" value="THIAMINE BIOSYNTHESIS LIPOPROTEIN APBE"/>
    <property type="match status" value="1"/>
</dbReference>
<evidence type="ECO:0000256" key="6">
    <source>
        <dbReference type="ARBA" id="ARBA00022723"/>
    </source>
</evidence>
<keyword evidence="11" id="KW-0449">Lipoprotein</keyword>
<evidence type="ECO:0000256" key="5">
    <source>
        <dbReference type="ARBA" id="ARBA00022679"/>
    </source>
</evidence>
<keyword evidence="4" id="KW-0285">Flavoprotein</keyword>
<dbReference type="Proteomes" id="UP000199012">
    <property type="component" value="Unassembled WGS sequence"/>
</dbReference>
<dbReference type="STRING" id="988821.SAMN05421867_103244"/>
<evidence type="ECO:0000256" key="1">
    <source>
        <dbReference type="ARBA" id="ARBA00001946"/>
    </source>
</evidence>
<sequence>MSTGAGTAAPPLTDDEAVAAAATLPRRAWVEHHMAMPWSVHVRGDAADAPATADAVATALAGVAAADAELSPFRTDSALSRLRRGELHLPDAPAGLREVWDLCLLARERTDGVVDAWAWRDGFDPTGLTKGWALDRALVALADVPGDVAVVAGGDLAVRSTSGLPWRVGVEDPADRRRVLAWVDVRDGGVATSGTAARGAHVVDPRTGTPAAPTWSFATVVAGSALWADVWATAALVLADDAPAALARVAGTSGVFVGAGGRVHRWAALVAG</sequence>
<keyword evidence="6" id="KW-0479">Metal-binding</keyword>
<evidence type="ECO:0000256" key="4">
    <source>
        <dbReference type="ARBA" id="ARBA00022630"/>
    </source>
</evidence>
<evidence type="ECO:0000256" key="2">
    <source>
        <dbReference type="ARBA" id="ARBA00011955"/>
    </source>
</evidence>
<dbReference type="GO" id="GO:0016740">
    <property type="term" value="F:transferase activity"/>
    <property type="evidence" value="ECO:0007669"/>
    <property type="project" value="UniProtKB-KW"/>
</dbReference>
<dbReference type="SUPFAM" id="SSF143631">
    <property type="entry name" value="ApbE-like"/>
    <property type="match status" value="1"/>
</dbReference>
<dbReference type="RefSeq" id="WP_090031238.1">
    <property type="nucleotide sequence ID" value="NZ_BONM01000031.1"/>
</dbReference>
<dbReference type="Pfam" id="PF02424">
    <property type="entry name" value="ApbE"/>
    <property type="match status" value="1"/>
</dbReference>
<protein>
    <recommendedName>
        <fullName evidence="3">FAD:protein FMN transferase</fullName>
        <ecNumber evidence="2">2.7.1.180</ecNumber>
    </recommendedName>
    <alternativeName>
        <fullName evidence="9">Flavin transferase</fullName>
    </alternativeName>
</protein>